<dbReference type="OrthoDB" id="3639251at2759"/>
<dbReference type="AlphaFoldDB" id="A0A225AI73"/>
<comment type="caution">
    <text evidence="11">The sequence shown here is derived from an EMBL/GenBank/DDBJ whole genome shotgun (WGS) entry which is preliminary data.</text>
</comment>
<dbReference type="STRING" id="1441469.A0A225AI73"/>
<feature type="transmembrane region" description="Helical" evidence="9">
    <location>
        <begin position="122"/>
        <end position="141"/>
    </location>
</feature>
<feature type="transmembrane region" description="Helical" evidence="9">
    <location>
        <begin position="95"/>
        <end position="115"/>
    </location>
</feature>
<dbReference type="GO" id="GO:0022857">
    <property type="term" value="F:transmembrane transporter activity"/>
    <property type="evidence" value="ECO:0007669"/>
    <property type="project" value="InterPro"/>
</dbReference>
<dbReference type="SUPFAM" id="SSF103473">
    <property type="entry name" value="MFS general substrate transporter"/>
    <property type="match status" value="1"/>
</dbReference>
<evidence type="ECO:0000256" key="2">
    <source>
        <dbReference type="ARBA" id="ARBA00022448"/>
    </source>
</evidence>
<evidence type="ECO:0000256" key="6">
    <source>
        <dbReference type="ARBA" id="ARBA00023136"/>
    </source>
</evidence>
<feature type="transmembrane region" description="Helical" evidence="9">
    <location>
        <begin position="287"/>
        <end position="306"/>
    </location>
</feature>
<dbReference type="InterPro" id="IPR011701">
    <property type="entry name" value="MFS"/>
</dbReference>
<feature type="transmembrane region" description="Helical" evidence="9">
    <location>
        <begin position="385"/>
        <end position="404"/>
    </location>
</feature>
<name>A0A225AI73_TALAT</name>
<dbReference type="PROSITE" id="PS50850">
    <property type="entry name" value="MFS"/>
    <property type="match status" value="1"/>
</dbReference>
<dbReference type="EMBL" id="LFMY01000004">
    <property type="protein sequence ID" value="OKL61142.1"/>
    <property type="molecule type" value="Genomic_DNA"/>
</dbReference>
<dbReference type="PANTHER" id="PTHR43791">
    <property type="entry name" value="PERMEASE-RELATED"/>
    <property type="match status" value="1"/>
</dbReference>
<feature type="transmembrane region" description="Helical" evidence="9">
    <location>
        <begin position="184"/>
        <end position="204"/>
    </location>
</feature>
<dbReference type="Pfam" id="PF07690">
    <property type="entry name" value="MFS_1"/>
    <property type="match status" value="1"/>
</dbReference>
<organism evidence="11 12">
    <name type="scientific">Talaromyces atroroseus</name>
    <dbReference type="NCBI Taxonomy" id="1441469"/>
    <lineage>
        <taxon>Eukaryota</taxon>
        <taxon>Fungi</taxon>
        <taxon>Dikarya</taxon>
        <taxon>Ascomycota</taxon>
        <taxon>Pezizomycotina</taxon>
        <taxon>Eurotiomycetes</taxon>
        <taxon>Eurotiomycetidae</taxon>
        <taxon>Eurotiales</taxon>
        <taxon>Trichocomaceae</taxon>
        <taxon>Talaromyces</taxon>
        <taxon>Talaromyces sect. Trachyspermi</taxon>
    </lineage>
</organism>
<proteinExistence type="inferred from homology"/>
<dbReference type="PANTHER" id="PTHR43791:SF37">
    <property type="entry name" value="MAJOR FACILITATOR SUPERFAMILY (MFS) PROFILE DOMAIN-CONTAINING PROTEIN"/>
    <property type="match status" value="1"/>
</dbReference>
<dbReference type="Proteomes" id="UP000214365">
    <property type="component" value="Unassembled WGS sequence"/>
</dbReference>
<protein>
    <recommendedName>
        <fullName evidence="10">Major facilitator superfamily (MFS) profile domain-containing protein</fullName>
    </recommendedName>
</protein>
<feature type="transmembrane region" description="Helical" evidence="9">
    <location>
        <begin position="147"/>
        <end position="172"/>
    </location>
</feature>
<dbReference type="FunFam" id="1.20.1250.20:FF:000065">
    <property type="entry name" value="Putative MFS pantothenate transporter"/>
    <property type="match status" value="1"/>
</dbReference>
<evidence type="ECO:0000313" key="11">
    <source>
        <dbReference type="EMBL" id="OKL61142.1"/>
    </source>
</evidence>
<dbReference type="FunFam" id="1.20.1250.20:FF:000386">
    <property type="entry name" value="MFS general substrate transporter"/>
    <property type="match status" value="1"/>
</dbReference>
<evidence type="ECO:0000256" key="9">
    <source>
        <dbReference type="SAM" id="Phobius"/>
    </source>
</evidence>
<dbReference type="InterPro" id="IPR036259">
    <property type="entry name" value="MFS_trans_sf"/>
</dbReference>
<evidence type="ECO:0000256" key="5">
    <source>
        <dbReference type="ARBA" id="ARBA00022989"/>
    </source>
</evidence>
<feature type="region of interest" description="Disordered" evidence="8">
    <location>
        <begin position="1"/>
        <end position="21"/>
    </location>
</feature>
<keyword evidence="6 9" id="KW-0472">Membrane</keyword>
<keyword evidence="12" id="KW-1185">Reference proteome</keyword>
<feature type="transmembrane region" description="Helical" evidence="9">
    <location>
        <begin position="447"/>
        <end position="470"/>
    </location>
</feature>
<reference evidence="11 12" key="1">
    <citation type="submission" date="2015-06" db="EMBL/GenBank/DDBJ databases">
        <title>Talaromyces atroroseus IBT 11181 draft genome.</title>
        <authorList>
            <person name="Rasmussen K.B."/>
            <person name="Rasmussen S."/>
            <person name="Petersen B."/>
            <person name="Sicheritz-Ponten T."/>
            <person name="Mortensen U.H."/>
            <person name="Thrane U."/>
        </authorList>
    </citation>
    <scope>NUCLEOTIDE SEQUENCE [LARGE SCALE GENOMIC DNA]</scope>
    <source>
        <strain evidence="11 12">IBT 11181</strain>
    </source>
</reference>
<sequence length="497" mass="56511">MSKAQYAIETDPLPESQPAARNTASRYLRSIQRYVWDDPDKPAKEKWFLFKLDIFFLTISCLGYFSKNLDQANISNAYVSGMEEAIGMKGSDLTYASNVFTAGYVLGQFPAVILATRVRPSILIPTVEVLWSVFTFCSAAVKTPSQLYAIRFLVAICEGTYFPVMVYIIGSWYTRRERGKRMTIFYTTTSFAGMFSGYLQAGAYNGLNGVLGHEGWQWLFIICGIISLPIAFLGFFFYPDFPETTRAFYLTQEEIEWAQKRLVDDGMKPLGESAWDRSKIFRIMAQWQFWLLPVGYFLVQGSYPIYQPAFALWLKATGHSIYEINVWPTGQYAVSAVVQILAGILSDSPLFRGKRWQMLIAMQVPTIFACIVLACWDVPLGLKYAAYYLTYTCAGVPGIYYAWYSELIPHDHEMRGFVIAASNIFSYIQSIWWTLTVWRTVLSPRFHAAFIGCSCLGVALVLFSILLRFLEKRDSKKRARANGVTSDEETVVTETLQ</sequence>
<evidence type="ECO:0000313" key="12">
    <source>
        <dbReference type="Proteomes" id="UP000214365"/>
    </source>
</evidence>
<dbReference type="RefSeq" id="XP_020121263.1">
    <property type="nucleotide sequence ID" value="XM_020265581.1"/>
</dbReference>
<evidence type="ECO:0000256" key="4">
    <source>
        <dbReference type="ARBA" id="ARBA00022692"/>
    </source>
</evidence>
<keyword evidence="3" id="KW-1003">Cell membrane</keyword>
<dbReference type="Gene3D" id="1.20.1250.20">
    <property type="entry name" value="MFS general substrate transporter like domains"/>
    <property type="match status" value="2"/>
</dbReference>
<keyword evidence="2" id="KW-0813">Transport</keyword>
<dbReference type="GO" id="GO:0005886">
    <property type="term" value="C:plasma membrane"/>
    <property type="evidence" value="ECO:0007669"/>
    <property type="project" value="UniProtKB-SubCell"/>
</dbReference>
<feature type="transmembrane region" description="Helical" evidence="9">
    <location>
        <begin position="48"/>
        <end position="66"/>
    </location>
</feature>
<comment type="similarity">
    <text evidence="7">Belongs to the major facilitator superfamily. Allantoate permease family.</text>
</comment>
<comment type="subcellular location">
    <subcellularLocation>
        <location evidence="1">Cell membrane</location>
        <topology evidence="1">Multi-pass membrane protein</topology>
    </subcellularLocation>
</comment>
<evidence type="ECO:0000256" key="1">
    <source>
        <dbReference type="ARBA" id="ARBA00004651"/>
    </source>
</evidence>
<feature type="transmembrane region" description="Helical" evidence="9">
    <location>
        <begin position="216"/>
        <end position="238"/>
    </location>
</feature>
<dbReference type="GeneID" id="31003051"/>
<feature type="transmembrane region" description="Helical" evidence="9">
    <location>
        <begin position="358"/>
        <end position="379"/>
    </location>
</feature>
<feature type="domain" description="Major facilitator superfamily (MFS) profile" evidence="10">
    <location>
        <begin position="56"/>
        <end position="472"/>
    </location>
</feature>
<evidence type="ECO:0000256" key="7">
    <source>
        <dbReference type="ARBA" id="ARBA00037968"/>
    </source>
</evidence>
<evidence type="ECO:0000256" key="8">
    <source>
        <dbReference type="SAM" id="MobiDB-lite"/>
    </source>
</evidence>
<feature type="transmembrane region" description="Helical" evidence="9">
    <location>
        <begin position="326"/>
        <end position="346"/>
    </location>
</feature>
<feature type="transmembrane region" description="Helical" evidence="9">
    <location>
        <begin position="416"/>
        <end position="435"/>
    </location>
</feature>
<dbReference type="InterPro" id="IPR020846">
    <property type="entry name" value="MFS_dom"/>
</dbReference>
<evidence type="ECO:0000256" key="3">
    <source>
        <dbReference type="ARBA" id="ARBA00022475"/>
    </source>
</evidence>
<evidence type="ECO:0000259" key="10">
    <source>
        <dbReference type="PROSITE" id="PS50850"/>
    </source>
</evidence>
<keyword evidence="4 9" id="KW-0812">Transmembrane</keyword>
<keyword evidence="5 9" id="KW-1133">Transmembrane helix</keyword>
<accession>A0A225AI73</accession>
<gene>
    <name evidence="11" type="ORF">UA08_03296</name>
</gene>